<accession>A0A0N4XS11</accession>
<sequence length="88" mass="8769">MGAGQSSQPQQVIPPECPKHAGNDMANMSEGDRIKHARRAMAAAGGGQGECPKAAERAAQKQAAAAGDGCGGCPVGADTINPLNNVSK</sequence>
<keyword evidence="3" id="KW-1185">Reference proteome</keyword>
<reference evidence="2 3" key="2">
    <citation type="submission" date="2018-11" db="EMBL/GenBank/DDBJ databases">
        <authorList>
            <consortium name="Pathogen Informatics"/>
        </authorList>
    </citation>
    <scope>NUCLEOTIDE SEQUENCE [LARGE SCALE GENOMIC DNA]</scope>
</reference>
<name>A0A0N4XS11_NIPBR</name>
<evidence type="ECO:0000313" key="4">
    <source>
        <dbReference type="WBParaSite" id="NBR_0000531301-mRNA-1"/>
    </source>
</evidence>
<dbReference type="WBParaSite" id="NBR_0000531301-mRNA-1">
    <property type="protein sequence ID" value="NBR_0000531301-mRNA-1"/>
    <property type="gene ID" value="NBR_0000531301"/>
</dbReference>
<evidence type="ECO:0000313" key="2">
    <source>
        <dbReference type="EMBL" id="VDL68902.1"/>
    </source>
</evidence>
<evidence type="ECO:0000313" key="3">
    <source>
        <dbReference type="Proteomes" id="UP000271162"/>
    </source>
</evidence>
<reference evidence="4" key="1">
    <citation type="submission" date="2017-02" db="UniProtKB">
        <authorList>
            <consortium name="WormBaseParasite"/>
        </authorList>
    </citation>
    <scope>IDENTIFICATION</scope>
</reference>
<organism evidence="4">
    <name type="scientific">Nippostrongylus brasiliensis</name>
    <name type="common">Rat hookworm</name>
    <dbReference type="NCBI Taxonomy" id="27835"/>
    <lineage>
        <taxon>Eukaryota</taxon>
        <taxon>Metazoa</taxon>
        <taxon>Ecdysozoa</taxon>
        <taxon>Nematoda</taxon>
        <taxon>Chromadorea</taxon>
        <taxon>Rhabditida</taxon>
        <taxon>Rhabditina</taxon>
        <taxon>Rhabditomorpha</taxon>
        <taxon>Strongyloidea</taxon>
        <taxon>Heligmosomidae</taxon>
        <taxon>Nippostrongylus</taxon>
    </lineage>
</organism>
<dbReference type="Proteomes" id="UP000271162">
    <property type="component" value="Unassembled WGS sequence"/>
</dbReference>
<feature type="compositionally biased region" description="Polar residues" evidence="1">
    <location>
        <begin position="1"/>
        <end position="11"/>
    </location>
</feature>
<evidence type="ECO:0000256" key="1">
    <source>
        <dbReference type="SAM" id="MobiDB-lite"/>
    </source>
</evidence>
<proteinExistence type="predicted"/>
<protein>
    <submittedName>
        <fullName evidence="2 4">Uncharacterized protein</fullName>
    </submittedName>
</protein>
<dbReference type="EMBL" id="UYSL01012389">
    <property type="protein sequence ID" value="VDL68902.1"/>
    <property type="molecule type" value="Genomic_DNA"/>
</dbReference>
<dbReference type="AlphaFoldDB" id="A0A0N4XS11"/>
<gene>
    <name evidence="2" type="ORF">NBR_LOCUS5313</name>
</gene>
<feature type="region of interest" description="Disordered" evidence="1">
    <location>
        <begin position="1"/>
        <end position="88"/>
    </location>
</feature>